<dbReference type="SMART" id="SM00855">
    <property type="entry name" value="PGAM"/>
    <property type="match status" value="1"/>
</dbReference>
<protein>
    <recommendedName>
        <fullName evidence="3">6-phosphofructo-2-kinase domain-containing protein</fullName>
    </recommendedName>
</protein>
<evidence type="ECO:0000313" key="5">
    <source>
        <dbReference type="Proteomes" id="UP000053259"/>
    </source>
</evidence>
<proteinExistence type="predicted"/>
<dbReference type="InterPro" id="IPR027417">
    <property type="entry name" value="P-loop_NTPase"/>
</dbReference>
<evidence type="ECO:0000313" key="4">
    <source>
        <dbReference type="EMBL" id="KIV99422.1"/>
    </source>
</evidence>
<dbReference type="Pfam" id="PF01591">
    <property type="entry name" value="6PF2K"/>
    <property type="match status" value="1"/>
</dbReference>
<name>A0A0D1ZY81_9PEZI</name>
<dbReference type="Pfam" id="PF00300">
    <property type="entry name" value="His_Phos_1"/>
    <property type="match status" value="1"/>
</dbReference>
<evidence type="ECO:0000256" key="2">
    <source>
        <dbReference type="ARBA" id="ARBA00022840"/>
    </source>
</evidence>
<dbReference type="InterPro" id="IPR003094">
    <property type="entry name" value="6Pfruct_kin"/>
</dbReference>
<dbReference type="GO" id="GO:0003873">
    <property type="term" value="F:6-phosphofructo-2-kinase activity"/>
    <property type="evidence" value="ECO:0007669"/>
    <property type="project" value="InterPro"/>
</dbReference>
<dbReference type="PANTHER" id="PTHR10606">
    <property type="entry name" value="6-PHOSPHOFRUCTO-2-KINASE/FRUCTOSE-2,6-BISPHOSPHATASE"/>
    <property type="match status" value="1"/>
</dbReference>
<dbReference type="FunFam" id="3.40.50.300:FF:000644">
    <property type="entry name" value="GpmB, Fructose-2,6-bisphosphatase"/>
    <property type="match status" value="1"/>
</dbReference>
<dbReference type="InterPro" id="IPR029033">
    <property type="entry name" value="His_PPase_superfam"/>
</dbReference>
<dbReference type="Gene3D" id="3.40.50.300">
    <property type="entry name" value="P-loop containing nucleotide triphosphate hydrolases"/>
    <property type="match status" value="1"/>
</dbReference>
<dbReference type="PANTHER" id="PTHR10606:SF32">
    <property type="entry name" value="6-PHOSPHOFRUCTO-2-KINASE 1"/>
    <property type="match status" value="1"/>
</dbReference>
<dbReference type="VEuPathDB" id="FungiDB:PV09_08960"/>
<dbReference type="AlphaFoldDB" id="A0A0D1ZY81"/>
<dbReference type="SUPFAM" id="SSF53254">
    <property type="entry name" value="Phosphoglycerate mutase-like"/>
    <property type="match status" value="1"/>
</dbReference>
<dbReference type="RefSeq" id="XP_016209292.1">
    <property type="nucleotide sequence ID" value="XM_016362943.1"/>
</dbReference>
<dbReference type="InParanoid" id="A0A0D1ZY81"/>
<dbReference type="EMBL" id="KN847578">
    <property type="protein sequence ID" value="KIV99422.1"/>
    <property type="molecule type" value="Genomic_DNA"/>
</dbReference>
<evidence type="ECO:0000256" key="1">
    <source>
        <dbReference type="ARBA" id="ARBA00022741"/>
    </source>
</evidence>
<dbReference type="HOGENOM" id="CLU_006383_3_1_1"/>
<organism evidence="4 5">
    <name type="scientific">Verruconis gallopava</name>
    <dbReference type="NCBI Taxonomy" id="253628"/>
    <lineage>
        <taxon>Eukaryota</taxon>
        <taxon>Fungi</taxon>
        <taxon>Dikarya</taxon>
        <taxon>Ascomycota</taxon>
        <taxon>Pezizomycotina</taxon>
        <taxon>Dothideomycetes</taxon>
        <taxon>Pleosporomycetidae</taxon>
        <taxon>Venturiales</taxon>
        <taxon>Sympoventuriaceae</taxon>
        <taxon>Verruconis</taxon>
    </lineage>
</organism>
<keyword evidence="5" id="KW-1185">Reference proteome</keyword>
<dbReference type="SUPFAM" id="SSF52540">
    <property type="entry name" value="P-loop containing nucleoside triphosphate hydrolases"/>
    <property type="match status" value="1"/>
</dbReference>
<sequence>MSAKLIIFMVGLPARGKSYTVKKLARYLNWLQYRTRIFNAGDRRRVIGLEEHPGSQDMFSADFFDPNDERNVSIRDEIALSILDDLLHWIEQEGGVVGILDATNTTIERRQLLLTHLYAHATPTPEFMFLESVCTDPLLLAKNLHLKLSGPDYRLQDPEVALQDLMRRVSNYESHYVPLGPFEETHNMPYVQMINVGQKINTFMIDGFLSTKVVEYLLNFHLTDRQIWISCNGESFDDAIGRIGRPSDLTEQGKHYAQALADFISKEQLQWDRRKKNEPTHMATESRNNNGGSCSTNGSSHFIIHRAHCSIWTSTMPQAIQTAAYFCPRRYKRRQIKVLDDLNPGHVAGMTFDEISHKFPDEFEARRRDKLFFRWSGQGGEGYIDVINRLRDVIIELERVRHHVVLVTHRAVVRVLLAYFLGLQRDDLAEIKIPKEHVFSLEPVCVIIYSIDRH</sequence>
<keyword evidence="1" id="KW-0547">Nucleotide-binding</keyword>
<keyword evidence="2" id="KW-0067">ATP-binding</keyword>
<dbReference type="GO" id="GO:0005829">
    <property type="term" value="C:cytosol"/>
    <property type="evidence" value="ECO:0007669"/>
    <property type="project" value="TreeGrafter"/>
</dbReference>
<gene>
    <name evidence="4" type="ORF">PV09_08960</name>
</gene>
<dbReference type="InterPro" id="IPR013078">
    <property type="entry name" value="His_Pase_superF_clade-1"/>
</dbReference>
<dbReference type="OrthoDB" id="267323at2759"/>
<dbReference type="STRING" id="253628.A0A0D1ZY81"/>
<dbReference type="GO" id="GO:0006003">
    <property type="term" value="P:fructose 2,6-bisphosphate metabolic process"/>
    <property type="evidence" value="ECO:0007669"/>
    <property type="project" value="InterPro"/>
</dbReference>
<dbReference type="GO" id="GO:0006000">
    <property type="term" value="P:fructose metabolic process"/>
    <property type="evidence" value="ECO:0007669"/>
    <property type="project" value="InterPro"/>
</dbReference>
<dbReference type="InterPro" id="IPR013079">
    <property type="entry name" value="6Phosfructo_kin"/>
</dbReference>
<accession>A0A0D1ZY81</accession>
<dbReference type="Proteomes" id="UP000053259">
    <property type="component" value="Unassembled WGS sequence"/>
</dbReference>
<dbReference type="GO" id="GO:0005524">
    <property type="term" value="F:ATP binding"/>
    <property type="evidence" value="ECO:0007669"/>
    <property type="project" value="UniProtKB-KW"/>
</dbReference>
<dbReference type="GeneID" id="27316933"/>
<evidence type="ECO:0000259" key="3">
    <source>
        <dbReference type="Pfam" id="PF01591"/>
    </source>
</evidence>
<dbReference type="Gene3D" id="3.40.50.1240">
    <property type="entry name" value="Phosphoglycerate mutase-like"/>
    <property type="match status" value="1"/>
</dbReference>
<dbReference type="PIRSF" id="PIRSF000709">
    <property type="entry name" value="6PFK_2-Ptase"/>
    <property type="match status" value="1"/>
</dbReference>
<reference evidence="4 5" key="1">
    <citation type="submission" date="2015-01" db="EMBL/GenBank/DDBJ databases">
        <title>The Genome Sequence of Ochroconis gallopava CBS43764.</title>
        <authorList>
            <consortium name="The Broad Institute Genomics Platform"/>
            <person name="Cuomo C."/>
            <person name="de Hoog S."/>
            <person name="Gorbushina A."/>
            <person name="Stielow B."/>
            <person name="Teixiera M."/>
            <person name="Abouelleil A."/>
            <person name="Chapman S.B."/>
            <person name="Priest M."/>
            <person name="Young S.K."/>
            <person name="Wortman J."/>
            <person name="Nusbaum C."/>
            <person name="Birren B."/>
        </authorList>
    </citation>
    <scope>NUCLEOTIDE SEQUENCE [LARGE SCALE GENOMIC DNA]</scope>
    <source>
        <strain evidence="4 5">CBS 43764</strain>
    </source>
</reference>
<feature type="domain" description="6-phosphofructo-2-kinase" evidence="3">
    <location>
        <begin position="3"/>
        <end position="223"/>
    </location>
</feature>
<dbReference type="PRINTS" id="PR00991">
    <property type="entry name" value="6PFRUCTKNASE"/>
</dbReference>